<dbReference type="PANTHER" id="PTHR43047:SF9">
    <property type="entry name" value="HISTIDINE KINASE"/>
    <property type="match status" value="1"/>
</dbReference>
<dbReference type="EMBL" id="JBHTCM010000007">
    <property type="protein sequence ID" value="MFC7332738.1"/>
    <property type="molecule type" value="Genomic_DNA"/>
</dbReference>
<dbReference type="Gene3D" id="3.30.450.20">
    <property type="entry name" value="PAS domain"/>
    <property type="match status" value="2"/>
</dbReference>
<dbReference type="GO" id="GO:0005524">
    <property type="term" value="F:ATP binding"/>
    <property type="evidence" value="ECO:0007669"/>
    <property type="project" value="UniProtKB-KW"/>
</dbReference>
<evidence type="ECO:0000313" key="11">
    <source>
        <dbReference type="EMBL" id="MFC7332738.1"/>
    </source>
</evidence>
<protein>
    <recommendedName>
        <fullName evidence="2">histidine kinase</fullName>
        <ecNumber evidence="2">2.7.13.3</ecNumber>
    </recommendedName>
</protein>
<dbReference type="SMART" id="SM00091">
    <property type="entry name" value="PAS"/>
    <property type="match status" value="2"/>
</dbReference>
<evidence type="ECO:0000259" key="8">
    <source>
        <dbReference type="PROSITE" id="PS50110"/>
    </source>
</evidence>
<keyword evidence="11" id="KW-0067">ATP-binding</keyword>
<dbReference type="Proteomes" id="UP001596456">
    <property type="component" value="Unassembled WGS sequence"/>
</dbReference>
<feature type="modified residue" description="4-aspartylphosphate" evidence="6">
    <location>
        <position position="748"/>
    </location>
</feature>
<organism evidence="11 12">
    <name type="scientific">Rhodocista pekingensis</name>
    <dbReference type="NCBI Taxonomy" id="201185"/>
    <lineage>
        <taxon>Bacteria</taxon>
        <taxon>Pseudomonadati</taxon>
        <taxon>Pseudomonadota</taxon>
        <taxon>Alphaproteobacteria</taxon>
        <taxon>Rhodospirillales</taxon>
        <taxon>Azospirillaceae</taxon>
        <taxon>Rhodocista</taxon>
    </lineage>
</organism>
<dbReference type="EC" id="2.7.13.3" evidence="2"/>
<accession>A0ABW2KTL1</accession>
<dbReference type="Gene3D" id="3.30.450.40">
    <property type="match status" value="1"/>
</dbReference>
<proteinExistence type="predicted"/>
<dbReference type="SMART" id="SM00086">
    <property type="entry name" value="PAC"/>
    <property type="match status" value="2"/>
</dbReference>
<evidence type="ECO:0000256" key="2">
    <source>
        <dbReference type="ARBA" id="ARBA00012438"/>
    </source>
</evidence>
<dbReference type="SUPFAM" id="SSF52172">
    <property type="entry name" value="CheY-like"/>
    <property type="match status" value="1"/>
</dbReference>
<dbReference type="SUPFAM" id="SSF55785">
    <property type="entry name" value="PYP-like sensor domain (PAS domain)"/>
    <property type="match status" value="2"/>
</dbReference>
<sequence>MRCTPSSLLDFLSAAGRRLDACLDPEETIRAVAGLAVPDLADGAVLDLLEPGGGRRRAAVAHRRADALAALGPVPAPVAAGDALAALAPLADGTRPPPCLADTGPGLAGAVPGTASALAVPVEARGETFGVLTLLRDRRRARFGTESLALAAELGRRAGAAIAQARDHRRAQDSAARERTLSQELAALMAAVPAAVWIAGDGGDRVWMNGTAASLLRLPRDAPGNASQGVVADPAEVLRQVRRLRRGGADIPPADLLAHLVKADCPEGGQRNVELELRARGGGARTLLGNVAPLAGPAGGPRGSIAAFVDITAMRRAERSLRANEHRFREMADMVPALVWTADRQGRVTYVNARWSAWTGTPASAAAADRWADCVHPADRDRVVARWRASVADGSPFEVEYRLRTADGGSRWHLCRALPLRGARGGIAAWFGTSVDIEDRRVAEEELREARRVAEQADRAKSQFLAAASHDLRQPFQAMRLLLHLLTERLDRPEQRELAHKLSVALGSGEELLRALLDISILDAGTVSPAIAPVELTPLLVRLVAEAKPQATAKGLRLRLRTRSAAALTDAVLLERMLRNVLSNAVKYTAAGGILVACRPRGDRVRVEVWDTGRGIPQDRLDTVFEEFVQLGNPERDRSKGLGLGLAIVRRAARMLGHPIRLFSRPGRGTVFMIELPATRSAVRTLPPTPTKAAALAGTVLVVEDDALQRLAMQQLLVSWGLTVRVAGAVAAVPKAVAGIVPDLVITDLRLPGEANGFDAIREVQAAAGRPVPALVLTGETGAAELRQAAERGHRLLHKPYSPRELRRVLEELLPRA</sequence>
<dbReference type="InterPro" id="IPR003661">
    <property type="entry name" value="HisK_dim/P_dom"/>
</dbReference>
<feature type="domain" description="PAC" evidence="10">
    <location>
        <begin position="271"/>
        <end position="323"/>
    </location>
</feature>
<feature type="domain" description="Histidine kinase" evidence="7">
    <location>
        <begin position="467"/>
        <end position="680"/>
    </location>
</feature>
<dbReference type="InterPro" id="IPR001789">
    <property type="entry name" value="Sig_transdc_resp-reg_receiver"/>
</dbReference>
<comment type="catalytic activity">
    <reaction evidence="1">
        <text>ATP + protein L-histidine = ADP + protein N-phospho-L-histidine.</text>
        <dbReference type="EC" id="2.7.13.3"/>
    </reaction>
</comment>
<dbReference type="PROSITE" id="PS50112">
    <property type="entry name" value="PAS"/>
    <property type="match status" value="1"/>
</dbReference>
<evidence type="ECO:0000256" key="6">
    <source>
        <dbReference type="PROSITE-ProRule" id="PRU00169"/>
    </source>
</evidence>
<keyword evidence="12" id="KW-1185">Reference proteome</keyword>
<dbReference type="SUPFAM" id="SSF55874">
    <property type="entry name" value="ATPase domain of HSP90 chaperone/DNA topoisomerase II/histidine kinase"/>
    <property type="match status" value="1"/>
</dbReference>
<feature type="domain" description="PAC" evidence="10">
    <location>
        <begin position="397"/>
        <end position="449"/>
    </location>
</feature>
<feature type="domain" description="PAS" evidence="9">
    <location>
        <begin position="324"/>
        <end position="394"/>
    </location>
</feature>
<dbReference type="InterPro" id="IPR036890">
    <property type="entry name" value="HATPase_C_sf"/>
</dbReference>
<dbReference type="InterPro" id="IPR029016">
    <property type="entry name" value="GAF-like_dom_sf"/>
</dbReference>
<dbReference type="Pfam" id="PF00072">
    <property type="entry name" value="Response_reg"/>
    <property type="match status" value="1"/>
</dbReference>
<keyword evidence="3 6" id="KW-0597">Phosphoprotein</keyword>
<evidence type="ECO:0000259" key="9">
    <source>
        <dbReference type="PROSITE" id="PS50112"/>
    </source>
</evidence>
<evidence type="ECO:0000259" key="7">
    <source>
        <dbReference type="PROSITE" id="PS50109"/>
    </source>
</evidence>
<dbReference type="Pfam" id="PF02518">
    <property type="entry name" value="HATPase_c"/>
    <property type="match status" value="1"/>
</dbReference>
<name>A0ABW2KTL1_9PROT</name>
<reference evidence="12" key="1">
    <citation type="journal article" date="2019" name="Int. J. Syst. Evol. Microbiol.">
        <title>The Global Catalogue of Microorganisms (GCM) 10K type strain sequencing project: providing services to taxonomists for standard genome sequencing and annotation.</title>
        <authorList>
            <consortium name="The Broad Institute Genomics Platform"/>
            <consortium name="The Broad Institute Genome Sequencing Center for Infectious Disease"/>
            <person name="Wu L."/>
            <person name="Ma J."/>
        </authorList>
    </citation>
    <scope>NUCLEOTIDE SEQUENCE [LARGE SCALE GENOMIC DNA]</scope>
    <source>
        <strain evidence="12">CGMCC 1.16275</strain>
    </source>
</reference>
<dbReference type="InterPro" id="IPR011006">
    <property type="entry name" value="CheY-like_superfamily"/>
</dbReference>
<dbReference type="Gene3D" id="3.30.565.10">
    <property type="entry name" value="Histidine kinase-like ATPase, C-terminal domain"/>
    <property type="match status" value="1"/>
</dbReference>
<dbReference type="InterPro" id="IPR003594">
    <property type="entry name" value="HATPase_dom"/>
</dbReference>
<dbReference type="InterPro" id="IPR003018">
    <property type="entry name" value="GAF"/>
</dbReference>
<dbReference type="SUPFAM" id="SSF55781">
    <property type="entry name" value="GAF domain-like"/>
    <property type="match status" value="1"/>
</dbReference>
<dbReference type="InterPro" id="IPR005467">
    <property type="entry name" value="His_kinase_dom"/>
</dbReference>
<dbReference type="InterPro" id="IPR000014">
    <property type="entry name" value="PAS"/>
</dbReference>
<evidence type="ECO:0000256" key="3">
    <source>
        <dbReference type="ARBA" id="ARBA00022553"/>
    </source>
</evidence>
<dbReference type="NCBIfam" id="TIGR00229">
    <property type="entry name" value="sensory_box"/>
    <property type="match status" value="1"/>
</dbReference>
<dbReference type="PROSITE" id="PS50110">
    <property type="entry name" value="RESPONSE_REGULATORY"/>
    <property type="match status" value="1"/>
</dbReference>
<evidence type="ECO:0000256" key="4">
    <source>
        <dbReference type="ARBA" id="ARBA00022679"/>
    </source>
</evidence>
<dbReference type="RefSeq" id="WP_377357361.1">
    <property type="nucleotide sequence ID" value="NZ_JBHTCM010000007.1"/>
</dbReference>
<gene>
    <name evidence="11" type="ORF">ACFQPS_06155</name>
</gene>
<dbReference type="InterPro" id="IPR000700">
    <property type="entry name" value="PAS-assoc_C"/>
</dbReference>
<dbReference type="InterPro" id="IPR013655">
    <property type="entry name" value="PAS_fold_3"/>
</dbReference>
<dbReference type="SMART" id="SM00448">
    <property type="entry name" value="REC"/>
    <property type="match status" value="1"/>
</dbReference>
<dbReference type="PRINTS" id="PR00344">
    <property type="entry name" value="BCTRLSENSOR"/>
</dbReference>
<dbReference type="Pfam" id="PF01590">
    <property type="entry name" value="GAF"/>
    <property type="match status" value="1"/>
</dbReference>
<dbReference type="CDD" id="cd00082">
    <property type="entry name" value="HisKA"/>
    <property type="match status" value="1"/>
</dbReference>
<evidence type="ECO:0000256" key="1">
    <source>
        <dbReference type="ARBA" id="ARBA00000085"/>
    </source>
</evidence>
<dbReference type="CDD" id="cd00156">
    <property type="entry name" value="REC"/>
    <property type="match status" value="1"/>
</dbReference>
<evidence type="ECO:0000259" key="10">
    <source>
        <dbReference type="PROSITE" id="PS50113"/>
    </source>
</evidence>
<evidence type="ECO:0000256" key="5">
    <source>
        <dbReference type="ARBA" id="ARBA00022777"/>
    </source>
</evidence>
<dbReference type="SMART" id="SM00387">
    <property type="entry name" value="HATPase_c"/>
    <property type="match status" value="1"/>
</dbReference>
<dbReference type="Pfam" id="PF00512">
    <property type="entry name" value="HisKA"/>
    <property type="match status" value="1"/>
</dbReference>
<dbReference type="InterPro" id="IPR004358">
    <property type="entry name" value="Sig_transdc_His_kin-like_C"/>
</dbReference>
<evidence type="ECO:0000313" key="12">
    <source>
        <dbReference type="Proteomes" id="UP001596456"/>
    </source>
</evidence>
<dbReference type="PROSITE" id="PS50109">
    <property type="entry name" value="HIS_KIN"/>
    <property type="match status" value="1"/>
</dbReference>
<dbReference type="SUPFAM" id="SSF47384">
    <property type="entry name" value="Homodimeric domain of signal transducing histidine kinase"/>
    <property type="match status" value="1"/>
</dbReference>
<comment type="caution">
    <text evidence="11">The sequence shown here is derived from an EMBL/GenBank/DDBJ whole genome shotgun (WGS) entry which is preliminary data.</text>
</comment>
<dbReference type="InterPro" id="IPR001610">
    <property type="entry name" value="PAC"/>
</dbReference>
<keyword evidence="5" id="KW-0418">Kinase</keyword>
<feature type="domain" description="Response regulatory" evidence="8">
    <location>
        <begin position="699"/>
        <end position="814"/>
    </location>
</feature>
<dbReference type="PANTHER" id="PTHR43047">
    <property type="entry name" value="TWO-COMPONENT HISTIDINE PROTEIN KINASE"/>
    <property type="match status" value="1"/>
</dbReference>
<keyword evidence="11" id="KW-0547">Nucleotide-binding</keyword>
<dbReference type="InterPro" id="IPR036097">
    <property type="entry name" value="HisK_dim/P_sf"/>
</dbReference>
<dbReference type="Gene3D" id="3.40.50.2300">
    <property type="match status" value="1"/>
</dbReference>
<dbReference type="SMART" id="SM00388">
    <property type="entry name" value="HisKA"/>
    <property type="match status" value="1"/>
</dbReference>
<dbReference type="Gene3D" id="1.10.287.130">
    <property type="match status" value="1"/>
</dbReference>
<dbReference type="PROSITE" id="PS50113">
    <property type="entry name" value="PAC"/>
    <property type="match status" value="2"/>
</dbReference>
<dbReference type="CDD" id="cd00130">
    <property type="entry name" value="PAS"/>
    <property type="match status" value="1"/>
</dbReference>
<keyword evidence="4" id="KW-0808">Transferase</keyword>
<dbReference type="Pfam" id="PF08447">
    <property type="entry name" value="PAS_3"/>
    <property type="match status" value="1"/>
</dbReference>
<dbReference type="InterPro" id="IPR035965">
    <property type="entry name" value="PAS-like_dom_sf"/>
</dbReference>